<dbReference type="PROSITE" id="PS50956">
    <property type="entry name" value="HTH_ASNC_2"/>
    <property type="match status" value="1"/>
</dbReference>
<dbReference type="SUPFAM" id="SSF46785">
    <property type="entry name" value="Winged helix' DNA-binding domain"/>
    <property type="match status" value="1"/>
</dbReference>
<dbReference type="InterPro" id="IPR000485">
    <property type="entry name" value="AsnC-type_HTH_dom"/>
</dbReference>
<evidence type="ECO:0000259" key="4">
    <source>
        <dbReference type="PROSITE" id="PS50956"/>
    </source>
</evidence>
<dbReference type="PRINTS" id="PR00033">
    <property type="entry name" value="HTHASNC"/>
</dbReference>
<protein>
    <submittedName>
        <fullName evidence="5">DNA-binding Lrp family transcriptional regulator</fullName>
    </submittedName>
</protein>
<dbReference type="InterPro" id="IPR019887">
    <property type="entry name" value="Tscrpt_reg_AsnC/Lrp_C"/>
</dbReference>
<reference evidence="5 6" key="1">
    <citation type="journal article" date="2015" name="Stand. Genomic Sci.">
        <title>Genomic Encyclopedia of Bacterial and Archaeal Type Strains, Phase III: the genomes of soil and plant-associated and newly described type strains.</title>
        <authorList>
            <person name="Whitman W.B."/>
            <person name="Woyke T."/>
            <person name="Klenk H.P."/>
            <person name="Zhou Y."/>
            <person name="Lilburn T.G."/>
            <person name="Beck B.J."/>
            <person name="De Vos P."/>
            <person name="Vandamme P."/>
            <person name="Eisen J.A."/>
            <person name="Garrity G."/>
            <person name="Hugenholtz P."/>
            <person name="Kyrpides N.C."/>
        </authorList>
    </citation>
    <scope>NUCLEOTIDE SEQUENCE [LARGE SCALE GENOMIC DNA]</scope>
    <source>
        <strain evidence="5 6">CGMCC 1.5364</strain>
    </source>
</reference>
<keyword evidence="1" id="KW-0805">Transcription regulation</keyword>
<feature type="domain" description="HTH asnC-type" evidence="4">
    <location>
        <begin position="3"/>
        <end position="65"/>
    </location>
</feature>
<accession>A0A562NGG5</accession>
<dbReference type="InterPro" id="IPR036388">
    <property type="entry name" value="WH-like_DNA-bd_sf"/>
</dbReference>
<keyword evidence="3" id="KW-0804">Transcription</keyword>
<dbReference type="Proteomes" id="UP000316225">
    <property type="component" value="Unassembled WGS sequence"/>
</dbReference>
<name>A0A562NGG5_9RHOB</name>
<dbReference type="CDD" id="cd00090">
    <property type="entry name" value="HTH_ARSR"/>
    <property type="match status" value="1"/>
</dbReference>
<comment type="caution">
    <text evidence="5">The sequence shown here is derived from an EMBL/GenBank/DDBJ whole genome shotgun (WGS) entry which is preliminary data.</text>
</comment>
<dbReference type="OrthoDB" id="8085200at2"/>
<dbReference type="SMART" id="SM00344">
    <property type="entry name" value="HTH_ASNC"/>
    <property type="match status" value="1"/>
</dbReference>
<dbReference type="EMBL" id="VLKU01000010">
    <property type="protein sequence ID" value="TWI31299.1"/>
    <property type="molecule type" value="Genomic_DNA"/>
</dbReference>
<dbReference type="Gene3D" id="3.30.70.920">
    <property type="match status" value="1"/>
</dbReference>
<evidence type="ECO:0000256" key="2">
    <source>
        <dbReference type="ARBA" id="ARBA00023125"/>
    </source>
</evidence>
<dbReference type="PANTHER" id="PTHR30154">
    <property type="entry name" value="LEUCINE-RESPONSIVE REGULATORY PROTEIN"/>
    <property type="match status" value="1"/>
</dbReference>
<dbReference type="GO" id="GO:0006355">
    <property type="term" value="P:regulation of DNA-templated transcription"/>
    <property type="evidence" value="ECO:0007669"/>
    <property type="project" value="UniProtKB-ARBA"/>
</dbReference>
<dbReference type="PANTHER" id="PTHR30154:SF34">
    <property type="entry name" value="TRANSCRIPTIONAL REGULATOR AZLB"/>
    <property type="match status" value="1"/>
</dbReference>
<dbReference type="InterPro" id="IPR011991">
    <property type="entry name" value="ArsR-like_HTH"/>
</dbReference>
<dbReference type="GO" id="GO:0043200">
    <property type="term" value="P:response to amino acid"/>
    <property type="evidence" value="ECO:0007669"/>
    <property type="project" value="TreeGrafter"/>
</dbReference>
<dbReference type="Pfam" id="PF13412">
    <property type="entry name" value="HTH_24"/>
    <property type="match status" value="1"/>
</dbReference>
<dbReference type="SUPFAM" id="SSF54909">
    <property type="entry name" value="Dimeric alpha+beta barrel"/>
    <property type="match status" value="1"/>
</dbReference>
<evidence type="ECO:0000256" key="1">
    <source>
        <dbReference type="ARBA" id="ARBA00023015"/>
    </source>
</evidence>
<organism evidence="5 6">
    <name type="scientific">Paracoccus sulfuroxidans</name>
    <dbReference type="NCBI Taxonomy" id="384678"/>
    <lineage>
        <taxon>Bacteria</taxon>
        <taxon>Pseudomonadati</taxon>
        <taxon>Pseudomonadota</taxon>
        <taxon>Alphaproteobacteria</taxon>
        <taxon>Rhodobacterales</taxon>
        <taxon>Paracoccaceae</taxon>
        <taxon>Paracoccus</taxon>
    </lineage>
</organism>
<dbReference type="AlphaFoldDB" id="A0A562NGG5"/>
<dbReference type="InterPro" id="IPR019888">
    <property type="entry name" value="Tscrpt_reg_AsnC-like"/>
</dbReference>
<dbReference type="InterPro" id="IPR011008">
    <property type="entry name" value="Dimeric_a/b-barrel"/>
</dbReference>
<dbReference type="Pfam" id="PF01037">
    <property type="entry name" value="AsnC_trans_reg"/>
    <property type="match status" value="1"/>
</dbReference>
<dbReference type="RefSeq" id="WP_145399239.1">
    <property type="nucleotide sequence ID" value="NZ_VLKU01000010.1"/>
</dbReference>
<keyword evidence="2 5" id="KW-0238">DNA-binding</keyword>
<dbReference type="GO" id="GO:0043565">
    <property type="term" value="F:sequence-specific DNA binding"/>
    <property type="evidence" value="ECO:0007669"/>
    <property type="project" value="InterPro"/>
</dbReference>
<dbReference type="Gene3D" id="1.10.10.10">
    <property type="entry name" value="Winged helix-like DNA-binding domain superfamily/Winged helix DNA-binding domain"/>
    <property type="match status" value="1"/>
</dbReference>
<dbReference type="GO" id="GO:0005829">
    <property type="term" value="C:cytosol"/>
    <property type="evidence" value="ECO:0007669"/>
    <property type="project" value="TreeGrafter"/>
</dbReference>
<sequence length="148" mass="16599">MQLDKLDAKILEELRLNARISNVELADKVGLSSSACARRIRAMEDAEVIRGYTVIRNTAVREGRRPVFIQIKLAEPTAESFTKFESAVRKCEEVRECFLVTGGADYLLRIEIEGLEEFEDVHSAVLSTLPGVSSILSSFTIRNVFSYL</sequence>
<keyword evidence="6" id="KW-1185">Reference proteome</keyword>
<evidence type="ECO:0000256" key="3">
    <source>
        <dbReference type="ARBA" id="ARBA00023163"/>
    </source>
</evidence>
<proteinExistence type="predicted"/>
<dbReference type="InterPro" id="IPR036390">
    <property type="entry name" value="WH_DNA-bd_sf"/>
</dbReference>
<dbReference type="FunFam" id="1.10.10.10:FF:000186">
    <property type="entry name" value="AsnC family transcriptional regulator"/>
    <property type="match status" value="1"/>
</dbReference>
<evidence type="ECO:0000313" key="5">
    <source>
        <dbReference type="EMBL" id="TWI31299.1"/>
    </source>
</evidence>
<gene>
    <name evidence="5" type="ORF">IQ24_03157</name>
</gene>
<evidence type="ECO:0000313" key="6">
    <source>
        <dbReference type="Proteomes" id="UP000316225"/>
    </source>
</evidence>